<dbReference type="PANTHER" id="PTHR14155:SF627">
    <property type="entry name" value="OS06G0192800 PROTEIN"/>
    <property type="match status" value="1"/>
</dbReference>
<keyword evidence="6" id="KW-0862">Zinc</keyword>
<comment type="catalytic activity">
    <reaction evidence="1">
        <text>S-ubiquitinyl-[E2 ubiquitin-conjugating enzyme]-L-cysteine + [acceptor protein]-L-lysine = [E2 ubiquitin-conjugating enzyme]-L-cysteine + N(6)-ubiquitinyl-[acceptor protein]-L-lysine.</text>
        <dbReference type="EC" id="2.3.2.27"/>
    </reaction>
</comment>
<keyword evidence="3" id="KW-0479">Metal-binding</keyword>
<dbReference type="SMR" id="V7AIA4"/>
<evidence type="ECO:0000256" key="4">
    <source>
        <dbReference type="ARBA" id="ARBA00022771"/>
    </source>
</evidence>
<gene>
    <name evidence="12" type="ORF">PHAVU_011G171300g</name>
</gene>
<evidence type="ECO:0000313" key="13">
    <source>
        <dbReference type="Proteomes" id="UP000000226"/>
    </source>
</evidence>
<protein>
    <recommendedName>
        <fullName evidence="2">RING-type E3 ubiquitin transferase</fullName>
        <ecNumber evidence="2">2.3.2.27</ecNumber>
    </recommendedName>
</protein>
<keyword evidence="10" id="KW-1133">Transmembrane helix</keyword>
<dbReference type="GO" id="GO:0061630">
    <property type="term" value="F:ubiquitin protein ligase activity"/>
    <property type="evidence" value="ECO:0007669"/>
    <property type="project" value="UniProtKB-EC"/>
</dbReference>
<reference evidence="13" key="1">
    <citation type="journal article" date="2014" name="Nat. Genet.">
        <title>A reference genome for common bean and genome-wide analysis of dual domestications.</title>
        <authorList>
            <person name="Schmutz J."/>
            <person name="McClean P.E."/>
            <person name="Mamidi S."/>
            <person name="Wu G.A."/>
            <person name="Cannon S.B."/>
            <person name="Grimwood J."/>
            <person name="Jenkins J."/>
            <person name="Shu S."/>
            <person name="Song Q."/>
            <person name="Chavarro C."/>
            <person name="Torres-Torres M."/>
            <person name="Geffroy V."/>
            <person name="Moghaddam S.M."/>
            <person name="Gao D."/>
            <person name="Abernathy B."/>
            <person name="Barry K."/>
            <person name="Blair M."/>
            <person name="Brick M.A."/>
            <person name="Chovatia M."/>
            <person name="Gepts P."/>
            <person name="Goodstein D.M."/>
            <person name="Gonzales M."/>
            <person name="Hellsten U."/>
            <person name="Hyten D.L."/>
            <person name="Jia G."/>
            <person name="Kelly J.D."/>
            <person name="Kudrna D."/>
            <person name="Lee R."/>
            <person name="Richard M.M."/>
            <person name="Miklas P.N."/>
            <person name="Osorno J.M."/>
            <person name="Rodrigues J."/>
            <person name="Thareau V."/>
            <person name="Urrea C.A."/>
            <person name="Wang M."/>
            <person name="Yu Y."/>
            <person name="Zhang M."/>
            <person name="Wing R.A."/>
            <person name="Cregan P.B."/>
            <person name="Rokhsar D.S."/>
            <person name="Jackson S.A."/>
        </authorList>
    </citation>
    <scope>NUCLEOTIDE SEQUENCE [LARGE SCALE GENOMIC DNA]</scope>
    <source>
        <strain evidence="13">cv. G19833</strain>
    </source>
</reference>
<sequence>MHRRMFTVSPLPHAPNGFSPPPPPGSGAAKASSFSPTLAYIFLVVFIIIFFFIGLKYFYMRRSSSTNSPPGQAVSNPMVSRPLMVVAVVAEAAGECTICLEGVAEGEDVKMTAHCRHIFHANCIDTWLENHVTCPVCRYSKMGEEEELVTVEGGEEEDVEVSGTNLE</sequence>
<proteinExistence type="inferred from homology"/>
<comment type="similarity">
    <text evidence="7">Belongs to the RING-type zinc finger family. ATL subfamily.</text>
</comment>
<dbReference type="Pfam" id="PF13639">
    <property type="entry name" value="zf-RING_2"/>
    <property type="match status" value="1"/>
</dbReference>
<organism evidence="12 13">
    <name type="scientific">Phaseolus vulgaris</name>
    <name type="common">Kidney bean</name>
    <name type="synonym">French bean</name>
    <dbReference type="NCBI Taxonomy" id="3885"/>
    <lineage>
        <taxon>Eukaryota</taxon>
        <taxon>Viridiplantae</taxon>
        <taxon>Streptophyta</taxon>
        <taxon>Embryophyta</taxon>
        <taxon>Tracheophyta</taxon>
        <taxon>Spermatophyta</taxon>
        <taxon>Magnoliopsida</taxon>
        <taxon>eudicotyledons</taxon>
        <taxon>Gunneridae</taxon>
        <taxon>Pentapetalae</taxon>
        <taxon>rosids</taxon>
        <taxon>fabids</taxon>
        <taxon>Fabales</taxon>
        <taxon>Fabaceae</taxon>
        <taxon>Papilionoideae</taxon>
        <taxon>50 kb inversion clade</taxon>
        <taxon>NPAAA clade</taxon>
        <taxon>indigoferoid/millettioid clade</taxon>
        <taxon>Phaseoleae</taxon>
        <taxon>Phaseolus</taxon>
    </lineage>
</organism>
<evidence type="ECO:0000256" key="5">
    <source>
        <dbReference type="ARBA" id="ARBA00022786"/>
    </source>
</evidence>
<evidence type="ECO:0000256" key="2">
    <source>
        <dbReference type="ARBA" id="ARBA00012483"/>
    </source>
</evidence>
<keyword evidence="13" id="KW-1185">Reference proteome</keyword>
<dbReference type="OMA" id="ERWWLRN"/>
<evidence type="ECO:0000256" key="10">
    <source>
        <dbReference type="SAM" id="Phobius"/>
    </source>
</evidence>
<dbReference type="Proteomes" id="UP000000226">
    <property type="component" value="Chromosome 11"/>
</dbReference>
<dbReference type="EC" id="2.3.2.27" evidence="2"/>
<keyword evidence="4 8" id="KW-0863">Zinc-finger</keyword>
<dbReference type="eggNOG" id="KOG0800">
    <property type="taxonomic scope" value="Eukaryota"/>
</dbReference>
<dbReference type="EMBL" id="CM002298">
    <property type="protein sequence ID" value="ESW05332.1"/>
    <property type="molecule type" value="Genomic_DNA"/>
</dbReference>
<evidence type="ECO:0000256" key="3">
    <source>
        <dbReference type="ARBA" id="ARBA00022723"/>
    </source>
</evidence>
<evidence type="ECO:0000313" key="12">
    <source>
        <dbReference type="EMBL" id="ESW05332.1"/>
    </source>
</evidence>
<dbReference type="SMART" id="SM00184">
    <property type="entry name" value="RING"/>
    <property type="match status" value="1"/>
</dbReference>
<keyword evidence="10" id="KW-0472">Membrane</keyword>
<dbReference type="Gene3D" id="3.30.40.10">
    <property type="entry name" value="Zinc/RING finger domain, C3HC4 (zinc finger)"/>
    <property type="match status" value="1"/>
</dbReference>
<dbReference type="GO" id="GO:0008270">
    <property type="term" value="F:zinc ion binding"/>
    <property type="evidence" value="ECO:0007669"/>
    <property type="project" value="UniProtKB-KW"/>
</dbReference>
<evidence type="ECO:0000256" key="1">
    <source>
        <dbReference type="ARBA" id="ARBA00000900"/>
    </source>
</evidence>
<evidence type="ECO:0000259" key="11">
    <source>
        <dbReference type="PROSITE" id="PS50089"/>
    </source>
</evidence>
<evidence type="ECO:0000256" key="6">
    <source>
        <dbReference type="ARBA" id="ARBA00022833"/>
    </source>
</evidence>
<feature type="domain" description="RING-type" evidence="11">
    <location>
        <begin position="96"/>
        <end position="138"/>
    </location>
</feature>
<dbReference type="CDD" id="cd16454">
    <property type="entry name" value="RING-H2_PA-TM-RING"/>
    <property type="match status" value="1"/>
</dbReference>
<dbReference type="PANTHER" id="PTHR14155">
    <property type="entry name" value="RING FINGER DOMAIN-CONTAINING"/>
    <property type="match status" value="1"/>
</dbReference>
<dbReference type="OrthoDB" id="1730639at2759"/>
<evidence type="ECO:0000256" key="9">
    <source>
        <dbReference type="SAM" id="MobiDB-lite"/>
    </source>
</evidence>
<evidence type="ECO:0000256" key="8">
    <source>
        <dbReference type="PROSITE-ProRule" id="PRU00175"/>
    </source>
</evidence>
<dbReference type="SUPFAM" id="SSF57850">
    <property type="entry name" value="RING/U-box"/>
    <property type="match status" value="1"/>
</dbReference>
<accession>V7AIA4</accession>
<dbReference type="InterPro" id="IPR001841">
    <property type="entry name" value="Znf_RING"/>
</dbReference>
<dbReference type="InterPro" id="IPR013083">
    <property type="entry name" value="Znf_RING/FYVE/PHD"/>
</dbReference>
<feature type="transmembrane region" description="Helical" evidence="10">
    <location>
        <begin position="38"/>
        <end position="59"/>
    </location>
</feature>
<keyword evidence="10" id="KW-0812">Transmembrane</keyword>
<feature type="region of interest" description="Disordered" evidence="9">
    <location>
        <begin position="1"/>
        <end position="26"/>
    </location>
</feature>
<evidence type="ECO:0000256" key="7">
    <source>
        <dbReference type="ARBA" id="ARBA00024209"/>
    </source>
</evidence>
<name>V7AIA4_PHAVU</name>
<keyword evidence="5" id="KW-0833">Ubl conjugation pathway</keyword>
<dbReference type="PROSITE" id="PS50089">
    <property type="entry name" value="ZF_RING_2"/>
    <property type="match status" value="1"/>
</dbReference>
<dbReference type="InterPro" id="IPR053238">
    <property type="entry name" value="RING-H2_zinc_finger"/>
</dbReference>
<dbReference type="AlphaFoldDB" id="V7AIA4"/>
<dbReference type="Gramene" id="ESW05332">
    <property type="protein sequence ID" value="ESW05332"/>
    <property type="gene ID" value="PHAVU_011G171300g"/>
</dbReference>